<dbReference type="Gene3D" id="3.40.50.410">
    <property type="entry name" value="von Willebrand factor, type A domain"/>
    <property type="match status" value="2"/>
</dbReference>
<evidence type="ECO:0000256" key="7">
    <source>
        <dbReference type="SAM" id="MobiDB-lite"/>
    </source>
</evidence>
<dbReference type="Pfam" id="PF25045">
    <property type="entry name" value="vWA_Ro60"/>
    <property type="match status" value="1"/>
</dbReference>
<dbReference type="RefSeq" id="YP_009288085.1">
    <property type="nucleotide sequence ID" value="NC_031080.1"/>
</dbReference>
<sequence>MSDVLSTFSTRRTPQSQPRTPDQVRNAAGGFAYRTGDELRLHRFLTLGTDGGTYYTDAKELTKSNAEVVLRMVADKGLYTVGQIVEISTAGRAPKNKQALFALALAASHGDDTTRAAALAALPQVARTATHLFEFLNYAQQFRGWGKGLQKAVLRWYADKPVDRAAYQVVKYRQREGWTHADVLRKAHRHIDGVSAEHAALFNWAVGRREGLDLMGNRIEVELPAIVGAFEDLQAADAVADVVRLIEAGHGISWEMIPDRFVNEARVWEALLAQGVPQTALMRQLPRLTRLGLATGDTGRAIAEQLTDAERLKKARVHPINVLVAQRTYAQGYSERGSSTWTPDRKITDALDDAFYTAFGAVEPAGKRTLLALDVSGSMGMSVSGLPLSCREASGALAMVIAATEPDVEIVGFTSGGRSSGAFRNRGGRSGGLSKLDLSPRRRLDDNLRAISNLPFGGTDCALPLVWAKETTVEFDTFQIYTDNETWAGNIHVDQALEQYRQSSGVDARVEIVSMTATGTSLCNPDDPGMLDVSGFDSTVPQLLTDHSAGRI</sequence>
<gene>
    <name evidence="9" type="ORF">SEA_TONENILI_254</name>
</gene>
<dbReference type="GO" id="GO:1990904">
    <property type="term" value="C:ribonucleoprotein complex"/>
    <property type="evidence" value="ECO:0007669"/>
    <property type="project" value="UniProtKB-KW"/>
</dbReference>
<evidence type="ECO:0000256" key="2">
    <source>
        <dbReference type="ARBA" id="ARBA00007814"/>
    </source>
</evidence>
<feature type="region of interest" description="Disordered" evidence="7">
    <location>
        <begin position="1"/>
        <end position="25"/>
    </location>
</feature>
<dbReference type="PROSITE" id="PS50988">
    <property type="entry name" value="TROVE"/>
    <property type="match status" value="1"/>
</dbReference>
<dbReference type="GO" id="GO:0003723">
    <property type="term" value="F:RNA binding"/>
    <property type="evidence" value="ECO:0007669"/>
    <property type="project" value="UniProtKB-KW"/>
</dbReference>
<evidence type="ECO:0000259" key="8">
    <source>
        <dbReference type="PROSITE" id="PS50988"/>
    </source>
</evidence>
<dbReference type="InterPro" id="IPR037214">
    <property type="entry name" value="TROVE_dom_sf"/>
</dbReference>
<evidence type="ECO:0000256" key="5">
    <source>
        <dbReference type="ARBA" id="ARBA00022884"/>
    </source>
</evidence>
<feature type="domain" description="TROVE" evidence="8">
    <location>
        <begin position="24"/>
        <end position="367"/>
    </location>
</feature>
<keyword evidence="10" id="KW-1185">Reference proteome</keyword>
<reference evidence="9 10" key="1">
    <citation type="submission" date="2016-08" db="EMBL/GenBank/DDBJ databases">
        <authorList>
            <person name="Acevedo E."/>
            <person name="Azhar M."/>
            <person name="Golebiewska U.P."/>
            <person name="Grzywna D."/>
            <person name="Guardiola R."/>
            <person name="Jackson O."/>
            <person name="John N."/>
            <person name="Kanavatsas C."/>
            <person name="Khan S."/>
            <person name="Leong J."/>
            <person name="Mansilla E."/>
            <person name="Muladjanov Y."/>
            <person name="Nouel J."/>
            <person name="Oh S."/>
            <person name="Oppedisano M."/>
            <person name="Sajid A."/>
            <person name="Samper M."/>
            <person name="Ugbeva O."/>
            <person name="Delesalle V.A."/>
            <person name="Garlena R.A."/>
            <person name="Russell D.A."/>
            <person name="Pope W.H."/>
            <person name="Jacobs-Sera D."/>
            <person name="Hendrix R.W."/>
            <person name="Hatfull G.F."/>
        </authorList>
    </citation>
    <scope>NUCLEOTIDE SEQUENCE [LARGE SCALE GENOMIC DNA]</scope>
</reference>
<keyword evidence="6" id="KW-0687">Ribonucleoprotein</keyword>
<keyword evidence="5" id="KW-0694">RNA-binding</keyword>
<evidence type="ECO:0000256" key="3">
    <source>
        <dbReference type="ARBA" id="ARBA00022490"/>
    </source>
</evidence>
<feature type="compositionally biased region" description="Polar residues" evidence="7">
    <location>
        <begin position="1"/>
        <end position="20"/>
    </location>
</feature>
<dbReference type="InterPro" id="IPR008858">
    <property type="entry name" value="TROVE_dom"/>
</dbReference>
<evidence type="ECO:0000256" key="6">
    <source>
        <dbReference type="ARBA" id="ARBA00023274"/>
    </source>
</evidence>
<dbReference type="PANTHER" id="PTHR14202">
    <property type="entry name" value="60 KDA RIBONUCLEOPROTEIN SSA/RO"/>
    <property type="match status" value="1"/>
</dbReference>
<dbReference type="InterPro" id="IPR036465">
    <property type="entry name" value="vWFA_dom_sf"/>
</dbReference>
<accession>A0A1C9EHJ4</accession>
<dbReference type="OrthoDB" id="6306at10239"/>
<dbReference type="Pfam" id="PF05731">
    <property type="entry name" value="TROVE"/>
    <property type="match status" value="2"/>
</dbReference>
<keyword evidence="3" id="KW-0963">Cytoplasm</keyword>
<evidence type="ECO:0000256" key="4">
    <source>
        <dbReference type="ARBA" id="ARBA00022723"/>
    </source>
</evidence>
<organism evidence="9 10">
    <name type="scientific">Mycobacterium phage Tonenili</name>
    <dbReference type="NCBI Taxonomy" id="1891703"/>
    <lineage>
        <taxon>Viruses</taxon>
        <taxon>Duplodnaviria</taxon>
        <taxon>Heunggongvirae</taxon>
        <taxon>Uroviricota</taxon>
        <taxon>Caudoviricetes</taxon>
        <taxon>Ceeclamvirinae</taxon>
        <taxon>Bixzunavirus</taxon>
        <taxon>Bixzunavirus tonenili</taxon>
    </lineage>
</organism>
<evidence type="ECO:0000313" key="9">
    <source>
        <dbReference type="EMBL" id="AON96972.1"/>
    </source>
</evidence>
<evidence type="ECO:0000256" key="1">
    <source>
        <dbReference type="ARBA" id="ARBA00004496"/>
    </source>
</evidence>
<dbReference type="Proteomes" id="UP000204231">
    <property type="component" value="Segment"/>
</dbReference>
<dbReference type="InterPro" id="IPR040322">
    <property type="entry name" value="TROVE2"/>
</dbReference>
<proteinExistence type="inferred from homology"/>
<dbReference type="SUPFAM" id="SSF53300">
    <property type="entry name" value="vWA-like"/>
    <property type="match status" value="1"/>
</dbReference>
<comment type="similarity">
    <text evidence="2">Belongs to the Ro 60 kDa family.</text>
</comment>
<dbReference type="GO" id="GO:0046872">
    <property type="term" value="F:metal ion binding"/>
    <property type="evidence" value="ECO:0007669"/>
    <property type="project" value="UniProtKB-KW"/>
</dbReference>
<name>A0A1C9EHJ4_9CAUD</name>
<dbReference type="PANTHER" id="PTHR14202:SF0">
    <property type="entry name" value="RNA-BINDING PROTEIN RO60"/>
    <property type="match status" value="1"/>
</dbReference>
<dbReference type="GeneID" id="29066653"/>
<dbReference type="KEGG" id="vg:29066653"/>
<keyword evidence="4" id="KW-0479">Metal-binding</keyword>
<dbReference type="EMBL" id="KX752698">
    <property type="protein sequence ID" value="AON96972.1"/>
    <property type="molecule type" value="Genomic_DNA"/>
</dbReference>
<protein>
    <submittedName>
        <fullName evidence="9">Ro-like RNA binding protein</fullName>
    </submittedName>
</protein>
<evidence type="ECO:0000313" key="10">
    <source>
        <dbReference type="Proteomes" id="UP000204231"/>
    </source>
</evidence>
<dbReference type="SUPFAM" id="SSF140864">
    <property type="entry name" value="TROVE domain-like"/>
    <property type="match status" value="1"/>
</dbReference>
<dbReference type="InterPro" id="IPR056800">
    <property type="entry name" value="vWA_Ro60"/>
</dbReference>
<comment type="subcellular location">
    <subcellularLocation>
        <location evidence="1">Cytoplasm</location>
    </subcellularLocation>
</comment>